<feature type="transmembrane region" description="Helical" evidence="5">
    <location>
        <begin position="287"/>
        <end position="312"/>
    </location>
</feature>
<feature type="transmembrane region" description="Helical" evidence="5">
    <location>
        <begin position="230"/>
        <end position="251"/>
    </location>
</feature>
<dbReference type="AlphaFoldDB" id="A0A6S6ST81"/>
<dbReference type="EMBL" id="CACVAV010000223">
    <property type="protein sequence ID" value="CAA6813749.1"/>
    <property type="molecule type" value="Genomic_DNA"/>
</dbReference>
<proteinExistence type="predicted"/>
<evidence type="ECO:0000256" key="1">
    <source>
        <dbReference type="ARBA" id="ARBA00004370"/>
    </source>
</evidence>
<dbReference type="InterPro" id="IPR005828">
    <property type="entry name" value="MFS_sugar_transport-like"/>
</dbReference>
<evidence type="ECO:0000256" key="5">
    <source>
        <dbReference type="SAM" id="Phobius"/>
    </source>
</evidence>
<feature type="transmembrane region" description="Helical" evidence="5">
    <location>
        <begin position="47"/>
        <end position="65"/>
    </location>
</feature>
<reference evidence="7" key="1">
    <citation type="submission" date="2020-01" db="EMBL/GenBank/DDBJ databases">
        <authorList>
            <person name="Meier V. D."/>
            <person name="Meier V D."/>
        </authorList>
    </citation>
    <scope>NUCLEOTIDE SEQUENCE</scope>
    <source>
        <strain evidence="7">HLG_WM_MAG_08</strain>
    </source>
</reference>
<protein>
    <submittedName>
        <fullName evidence="7">Transporter, Major facilitator superfamily</fullName>
    </submittedName>
</protein>
<feature type="transmembrane region" description="Helical" evidence="5">
    <location>
        <begin position="324"/>
        <end position="348"/>
    </location>
</feature>
<dbReference type="InterPro" id="IPR047200">
    <property type="entry name" value="MFS_YcaD-like"/>
</dbReference>
<dbReference type="Pfam" id="PF00083">
    <property type="entry name" value="Sugar_tr"/>
    <property type="match status" value="1"/>
</dbReference>
<feature type="transmembrane region" description="Helical" evidence="5">
    <location>
        <begin position="72"/>
        <end position="91"/>
    </location>
</feature>
<keyword evidence="2 5" id="KW-0812">Transmembrane</keyword>
<evidence type="ECO:0000256" key="2">
    <source>
        <dbReference type="ARBA" id="ARBA00022692"/>
    </source>
</evidence>
<feature type="transmembrane region" description="Helical" evidence="5">
    <location>
        <begin position="199"/>
        <end position="224"/>
    </location>
</feature>
<keyword evidence="3 5" id="KW-1133">Transmembrane helix</keyword>
<dbReference type="Gene3D" id="1.20.1250.20">
    <property type="entry name" value="MFS general substrate transporter like domains"/>
    <property type="match status" value="2"/>
</dbReference>
<accession>A0A6S6ST81</accession>
<feature type="transmembrane region" description="Helical" evidence="5">
    <location>
        <begin position="354"/>
        <end position="372"/>
    </location>
</feature>
<dbReference type="GO" id="GO:0022857">
    <property type="term" value="F:transmembrane transporter activity"/>
    <property type="evidence" value="ECO:0007669"/>
    <property type="project" value="InterPro"/>
</dbReference>
<dbReference type="InterPro" id="IPR011701">
    <property type="entry name" value="MFS"/>
</dbReference>
<organism evidence="7">
    <name type="scientific">uncultured Thiotrichaceae bacterium</name>
    <dbReference type="NCBI Taxonomy" id="298394"/>
    <lineage>
        <taxon>Bacteria</taxon>
        <taxon>Pseudomonadati</taxon>
        <taxon>Pseudomonadota</taxon>
        <taxon>Gammaproteobacteria</taxon>
        <taxon>Thiotrichales</taxon>
        <taxon>Thiotrichaceae</taxon>
        <taxon>environmental samples</taxon>
    </lineage>
</organism>
<dbReference type="PROSITE" id="PS50850">
    <property type="entry name" value="MFS"/>
    <property type="match status" value="1"/>
</dbReference>
<dbReference type="GO" id="GO:0005886">
    <property type="term" value="C:plasma membrane"/>
    <property type="evidence" value="ECO:0007669"/>
    <property type="project" value="TreeGrafter"/>
</dbReference>
<evidence type="ECO:0000256" key="3">
    <source>
        <dbReference type="ARBA" id="ARBA00022989"/>
    </source>
</evidence>
<dbReference type="InterPro" id="IPR020846">
    <property type="entry name" value="MFS_dom"/>
</dbReference>
<dbReference type="InterPro" id="IPR036259">
    <property type="entry name" value="MFS_trans_sf"/>
</dbReference>
<dbReference type="Pfam" id="PF07690">
    <property type="entry name" value="MFS_1"/>
    <property type="match status" value="1"/>
</dbReference>
<feature type="domain" description="Major facilitator superfamily (MFS) profile" evidence="6">
    <location>
        <begin position="1"/>
        <end position="378"/>
    </location>
</feature>
<gene>
    <name evidence="7" type="ORF">HELGO_WM41827</name>
</gene>
<dbReference type="PANTHER" id="PTHR23521">
    <property type="entry name" value="TRANSPORTER MFS SUPERFAMILY"/>
    <property type="match status" value="1"/>
</dbReference>
<evidence type="ECO:0000313" key="7">
    <source>
        <dbReference type="EMBL" id="CAA6813749.1"/>
    </source>
</evidence>
<feature type="transmembrane region" description="Helical" evidence="5">
    <location>
        <begin position="156"/>
        <end position="178"/>
    </location>
</feature>
<dbReference type="SUPFAM" id="SSF103473">
    <property type="entry name" value="MFS general substrate transporter"/>
    <property type="match status" value="1"/>
</dbReference>
<keyword evidence="4 5" id="KW-0472">Membrane</keyword>
<name>A0A6S6ST81_9GAMM</name>
<dbReference type="PANTHER" id="PTHR23521:SF3">
    <property type="entry name" value="MFS TRANSPORTER"/>
    <property type="match status" value="1"/>
</dbReference>
<dbReference type="CDD" id="cd17477">
    <property type="entry name" value="MFS_YcaD_like"/>
    <property type="match status" value="1"/>
</dbReference>
<feature type="transmembrane region" description="Helical" evidence="5">
    <location>
        <begin position="263"/>
        <end position="281"/>
    </location>
</feature>
<evidence type="ECO:0000259" key="6">
    <source>
        <dbReference type="PROSITE" id="PS50850"/>
    </source>
</evidence>
<comment type="subcellular location">
    <subcellularLocation>
        <location evidence="1">Membrane</location>
    </subcellularLocation>
</comment>
<feature type="transmembrane region" description="Helical" evidence="5">
    <location>
        <begin position="131"/>
        <end position="150"/>
    </location>
</feature>
<evidence type="ECO:0000256" key="4">
    <source>
        <dbReference type="ARBA" id="ARBA00023136"/>
    </source>
</evidence>
<sequence>MTMFLRGSWALMLGIMLLQIGNGLQGTLLGVRGSLEGIDPTWMGLVMSAYFVGFLGGSQVTPVLLRRVGHVRVFAALGSLVSAAFILYAVYVNPYFWWFLRLLVGFCMSGLYVVAESWINDSTTTKNRGQALSMYVMMQMIGIVLGQMLLNVSDPAGYNLFVLISVLVSLAFAPILLSSTPAPVFQTSEKMTLRQLMKVSPLGCVGIFLLGGIFSALFGMASIFAAEKGFSILEISWFTMAIYTGGMLFQYPIGWFSDRMDRRILIVLVTAVAAVSSALGMMVGDSFWMLVGVALLIGGTTNPLYALLLAYVNDHLEYEQMSSASGGLIFINGVGAMGGPILVGYLINTVGPDGFFAFIAVLAGIICVYSLYRMTQTASIAVEDTGAFVPLHGASTQIASELAIEVQEELQSESEAEEVVDDVKNMSAQEVAASEHKLDVLEEAVDKVIGHKR</sequence>
<feature type="transmembrane region" description="Helical" evidence="5">
    <location>
        <begin position="97"/>
        <end position="119"/>
    </location>
</feature>